<feature type="region of interest" description="Disordered" evidence="1">
    <location>
        <begin position="118"/>
        <end position="158"/>
    </location>
</feature>
<proteinExistence type="predicted"/>
<comment type="caution">
    <text evidence="3">The sequence shown here is derived from an EMBL/GenBank/DDBJ whole genome shotgun (WGS) entry which is preliminary data.</text>
</comment>
<feature type="region of interest" description="Disordered" evidence="1">
    <location>
        <begin position="582"/>
        <end position="633"/>
    </location>
</feature>
<protein>
    <recommendedName>
        <fullName evidence="2">Clr5 domain-containing protein</fullName>
    </recommendedName>
</protein>
<organism evidence="3 4">
    <name type="scientific">Fusarium fujikuroi</name>
    <name type="common">Bakanae and foot rot disease fungus</name>
    <name type="synonym">Gibberella fujikuroi</name>
    <dbReference type="NCBI Taxonomy" id="5127"/>
    <lineage>
        <taxon>Eukaryota</taxon>
        <taxon>Fungi</taxon>
        <taxon>Dikarya</taxon>
        <taxon>Ascomycota</taxon>
        <taxon>Pezizomycotina</taxon>
        <taxon>Sordariomycetes</taxon>
        <taxon>Hypocreomycetidae</taxon>
        <taxon>Hypocreales</taxon>
        <taxon>Nectriaceae</taxon>
        <taxon>Fusarium</taxon>
        <taxon>Fusarium fujikuroi species complex</taxon>
    </lineage>
</organism>
<evidence type="ECO:0000259" key="2">
    <source>
        <dbReference type="Pfam" id="PF14420"/>
    </source>
</evidence>
<dbReference type="Proteomes" id="UP000760494">
    <property type="component" value="Unassembled WGS sequence"/>
</dbReference>
<name>A0A9Q9RYU1_FUSFU</name>
<sequence>MASSRLTWVYRRQNRAKDVPKDVLDEYKSIIRHLYLDQNMTRQEVISHLKDNHGFNLTTSQFAKATKQWGFYKQPRRALEATALAEPEPLGAIFDIEVDAFGADDEDEYLFHIDSTLDTPKNAKDDEDPCKESSRNAGDTSLEAQKSHRKTRVSSNQCHVADVKSPTANAPDAHIPWALWFSPPGVLNRTQNVALVCGTAPQLYLDYLVCCYFFQDSFDCIEESISGRTIADDNLMRQFLDLMRIAKSASWARSVISLLQDFHLLEAAEGDADQTSVLPYTTVQDRMLFHAYLSSIYSIIRGRENQARRHLGQFRQIRDELLASPDCSLNMWSILLIQGDTIHDDIPGDLVDRLNIDDGEFLYIFRLCLSLCKEWLEVVEKGVSSHALVQFDSLFLQTDGAATTHDIVRLMQKKSCLDTWQEAGFLFAFVWGNAQQKTPISSSWWKQVEISGISPSHFLAVTCRMIVHQTTISPGLGSEFVWKYATEKFISLLYLDEIEDFMTERLSARSIKRNFLQHFIKHHTWSELEPEDNGSIKRVQNYQQRVLDNVIRHRMDSAEHHSSVQETSRQATNLQTDISIAPSFSLGSNKSNNSPSRSTSSSHGRQRYLSSLSNNPTMTRSPASGSSRGSSMNSFRRFQGASAAIAIRLKDYQGLHMQSLDEQGSNAYCMHPEIQASLPLAPAFILKYRHPHHSLGDICAALGTESLNDDHYAEFISVLENGRPIPRVLSLLAKAPYTALSVIRCQHESARDVEKVAVNTVNDVHIFALPTSFPLVYKVFSISDVIQQLLQEVTHQITDESQREVPNTPLREFQWMNEYNIIVDGVVVNLVG</sequence>
<dbReference type="AlphaFoldDB" id="A0A9Q9RYU1"/>
<feature type="compositionally biased region" description="Low complexity" evidence="1">
    <location>
        <begin position="588"/>
        <end position="602"/>
    </location>
</feature>
<feature type="compositionally biased region" description="Polar residues" evidence="1">
    <location>
        <begin position="608"/>
        <end position="619"/>
    </location>
</feature>
<feature type="compositionally biased region" description="Polar residues" evidence="1">
    <location>
        <begin position="135"/>
        <end position="144"/>
    </location>
</feature>
<evidence type="ECO:0000313" key="4">
    <source>
        <dbReference type="Proteomes" id="UP000760494"/>
    </source>
</evidence>
<feature type="domain" description="Clr5" evidence="2">
    <location>
        <begin position="22"/>
        <end position="73"/>
    </location>
</feature>
<feature type="compositionally biased region" description="Low complexity" evidence="1">
    <location>
        <begin position="620"/>
        <end position="633"/>
    </location>
</feature>
<gene>
    <name evidence="3" type="ORF">C2S_10335</name>
</gene>
<dbReference type="Pfam" id="PF14420">
    <property type="entry name" value="Clr5"/>
    <property type="match status" value="1"/>
</dbReference>
<dbReference type="InterPro" id="IPR025676">
    <property type="entry name" value="Clr5_dom"/>
</dbReference>
<evidence type="ECO:0000313" key="3">
    <source>
        <dbReference type="EMBL" id="VTT76336.1"/>
    </source>
</evidence>
<dbReference type="EMBL" id="CABFJX010000383">
    <property type="protein sequence ID" value="VTT76336.1"/>
    <property type="molecule type" value="Genomic_DNA"/>
</dbReference>
<evidence type="ECO:0000256" key="1">
    <source>
        <dbReference type="SAM" id="MobiDB-lite"/>
    </source>
</evidence>
<accession>A0A9Q9RYU1</accession>
<reference evidence="3" key="1">
    <citation type="submission" date="2019-05" db="EMBL/GenBank/DDBJ databases">
        <authorList>
            <person name="Piombo E."/>
        </authorList>
    </citation>
    <scope>NUCLEOTIDE SEQUENCE</scope>
    <source>
        <strain evidence="3">C2S</strain>
    </source>
</reference>